<gene>
    <name evidence="1" type="ORF">C7M56_06565</name>
</gene>
<evidence type="ECO:0000313" key="2">
    <source>
        <dbReference type="Proteomes" id="UP000240615"/>
    </source>
</evidence>
<dbReference type="SUPFAM" id="SSF88713">
    <property type="entry name" value="Glycoside hydrolase/deacetylase"/>
    <property type="match status" value="1"/>
</dbReference>
<evidence type="ECO:0000313" key="1">
    <source>
        <dbReference type="EMBL" id="AVQ38363.1"/>
    </source>
</evidence>
<proteinExistence type="predicted"/>
<dbReference type="RefSeq" id="WP_159034675.1">
    <property type="nucleotide sequence ID" value="NZ_CP027777.1"/>
</dbReference>
<organism evidence="1 2">
    <name type="scientific">Clostridium botulinum</name>
    <dbReference type="NCBI Taxonomy" id="1491"/>
    <lineage>
        <taxon>Bacteria</taxon>
        <taxon>Bacillati</taxon>
        <taxon>Bacillota</taxon>
        <taxon>Clostridia</taxon>
        <taxon>Eubacteriales</taxon>
        <taxon>Clostridiaceae</taxon>
        <taxon>Clostridium</taxon>
    </lineage>
</organism>
<evidence type="ECO:0008006" key="3">
    <source>
        <dbReference type="Google" id="ProtNLM"/>
    </source>
</evidence>
<dbReference type="AlphaFoldDB" id="A0ABC8CT44"/>
<dbReference type="Proteomes" id="UP000240615">
    <property type="component" value="Chromosome"/>
</dbReference>
<sequence>MNNIFTYESYKNLIVQMKNENEVYNFKTIPSYCKSGIILRHDVDFDIEKAYILSQIEKNNNVTSTYFILTTSDLYNPNSLKNSNLLREIDNNGFEIGLHFDPSIYGYMTNSELTKKVHYECSILENIIGKNIESISLHCPSIHNKYPFLKQYKNAYSKDFFNPDLYISDSCKNFRGKNIFSFIKKNNNNLIQVLFHPIHFSQNNNDYITTFSNIFKEKINNFDEYMRLNKTYKNEIQNSKLLLKFCDYIDNNYSGENL</sequence>
<accession>A0ABC8CT44</accession>
<dbReference type="InterPro" id="IPR011330">
    <property type="entry name" value="Glyco_hydro/deAcase_b/a-brl"/>
</dbReference>
<protein>
    <recommendedName>
        <fullName evidence="3">Polysaccharide deacetylase family protein</fullName>
    </recommendedName>
</protein>
<name>A0ABC8CT44_CLOBO</name>
<reference evidence="1 2" key="1">
    <citation type="submission" date="2018-01" db="EMBL/GenBank/DDBJ databases">
        <title>Genetic Diversity of Clostridium botulinum in seafood.</title>
        <authorList>
            <person name="Athira V."/>
            <person name="Arun Jyothi P.V."/>
            <person name="Lalitha K.V."/>
            <person name="Joseph T.C."/>
        </authorList>
    </citation>
    <scope>NUCLEOTIDE SEQUENCE [LARGE SCALE GENOMIC DNA]</scope>
    <source>
        <strain evidence="1 2">Mfbjulcb8</strain>
    </source>
</reference>
<dbReference type="EMBL" id="CP027777">
    <property type="protein sequence ID" value="AVQ38363.1"/>
    <property type="molecule type" value="Genomic_DNA"/>
</dbReference>
<dbReference type="Gene3D" id="3.20.20.370">
    <property type="entry name" value="Glycoside hydrolase/deacetylase"/>
    <property type="match status" value="1"/>
</dbReference>